<organism evidence="1 2">
    <name type="scientific">Paracoccus limosus</name>
    <dbReference type="NCBI Taxonomy" id="913252"/>
    <lineage>
        <taxon>Bacteria</taxon>
        <taxon>Pseudomonadati</taxon>
        <taxon>Pseudomonadota</taxon>
        <taxon>Alphaproteobacteria</taxon>
        <taxon>Rhodobacterales</taxon>
        <taxon>Paracoccaceae</taxon>
        <taxon>Paracoccus</taxon>
    </lineage>
</organism>
<dbReference type="AlphaFoldDB" id="A0A844GZL2"/>
<evidence type="ECO:0000313" key="2">
    <source>
        <dbReference type="Proteomes" id="UP000442533"/>
    </source>
</evidence>
<keyword evidence="2" id="KW-1185">Reference proteome</keyword>
<name>A0A844GZL2_9RHOB</name>
<dbReference type="OrthoDB" id="32625at2"/>
<accession>A0A844GZL2</accession>
<sequence length="96" mass="9815">MYFDGNALVALLADPALAAQLTGSRRFASPLSVLEAVSARPEAGLDGVTALLEAAGIELRDMPPAHRLIEAAGAAPLAALHAACAAYYEAEPWTAA</sequence>
<reference evidence="1 2" key="1">
    <citation type="submission" date="2019-11" db="EMBL/GenBank/DDBJ databases">
        <authorList>
            <person name="Dong K."/>
        </authorList>
    </citation>
    <scope>NUCLEOTIDE SEQUENCE [LARGE SCALE GENOMIC DNA]</scope>
    <source>
        <strain evidence="1 2">JCM 17370</strain>
    </source>
</reference>
<evidence type="ECO:0008006" key="3">
    <source>
        <dbReference type="Google" id="ProtNLM"/>
    </source>
</evidence>
<protein>
    <recommendedName>
        <fullName evidence="3">PIN domain-containing protein</fullName>
    </recommendedName>
</protein>
<gene>
    <name evidence="1" type="ORF">GL279_05195</name>
</gene>
<dbReference type="RefSeq" id="WP_155063553.1">
    <property type="nucleotide sequence ID" value="NZ_WMIF01000005.1"/>
</dbReference>
<proteinExistence type="predicted"/>
<comment type="caution">
    <text evidence="1">The sequence shown here is derived from an EMBL/GenBank/DDBJ whole genome shotgun (WGS) entry which is preliminary data.</text>
</comment>
<evidence type="ECO:0000313" key="1">
    <source>
        <dbReference type="EMBL" id="MTH33992.1"/>
    </source>
</evidence>
<dbReference type="Proteomes" id="UP000442533">
    <property type="component" value="Unassembled WGS sequence"/>
</dbReference>
<dbReference type="EMBL" id="WMIF01000005">
    <property type="protein sequence ID" value="MTH33992.1"/>
    <property type="molecule type" value="Genomic_DNA"/>
</dbReference>